<feature type="non-terminal residue" evidence="1">
    <location>
        <position position="185"/>
    </location>
</feature>
<sequence>SPLGPSFVVLFGQFGCYELISLHHRWNAAKCLANFLDTHWEALCRQKRILELGAGGGLPALVVLTDYPDPDLVRNLQANVKENLTGETLQKTKVTLLLDGEFDVILLSDLLFNHSQHDALLRTCDQVLARPTQNMKDMEFFDVAKRLGWSCEEIVQIQTGEMKVFVEWCMAGECGAGDLRHVGGS</sequence>
<keyword evidence="2" id="KW-1185">Reference proteome</keyword>
<accession>A0ACA9QIQ4</accession>
<protein>
    <submittedName>
        <fullName evidence="1">5702_t:CDS:1</fullName>
    </submittedName>
</protein>
<proteinExistence type="predicted"/>
<gene>
    <name evidence="1" type="ORF">ACOLOM_LOCUS12630</name>
</gene>
<reference evidence="1" key="1">
    <citation type="submission" date="2021-06" db="EMBL/GenBank/DDBJ databases">
        <authorList>
            <person name="Kallberg Y."/>
            <person name="Tangrot J."/>
            <person name="Rosling A."/>
        </authorList>
    </citation>
    <scope>NUCLEOTIDE SEQUENCE</scope>
    <source>
        <strain evidence="1">CL356</strain>
    </source>
</reference>
<dbReference type="EMBL" id="CAJVPT010052401">
    <property type="protein sequence ID" value="CAG8749555.1"/>
    <property type="molecule type" value="Genomic_DNA"/>
</dbReference>
<feature type="non-terminal residue" evidence="1">
    <location>
        <position position="1"/>
    </location>
</feature>
<evidence type="ECO:0000313" key="2">
    <source>
        <dbReference type="Proteomes" id="UP000789525"/>
    </source>
</evidence>
<organism evidence="1 2">
    <name type="scientific">Acaulospora colombiana</name>
    <dbReference type="NCBI Taxonomy" id="27376"/>
    <lineage>
        <taxon>Eukaryota</taxon>
        <taxon>Fungi</taxon>
        <taxon>Fungi incertae sedis</taxon>
        <taxon>Mucoromycota</taxon>
        <taxon>Glomeromycotina</taxon>
        <taxon>Glomeromycetes</taxon>
        <taxon>Diversisporales</taxon>
        <taxon>Acaulosporaceae</taxon>
        <taxon>Acaulospora</taxon>
    </lineage>
</organism>
<evidence type="ECO:0000313" key="1">
    <source>
        <dbReference type="EMBL" id="CAG8749555.1"/>
    </source>
</evidence>
<name>A0ACA9QIQ4_9GLOM</name>
<dbReference type="Proteomes" id="UP000789525">
    <property type="component" value="Unassembled WGS sequence"/>
</dbReference>
<comment type="caution">
    <text evidence="1">The sequence shown here is derived from an EMBL/GenBank/DDBJ whole genome shotgun (WGS) entry which is preliminary data.</text>
</comment>